<keyword evidence="3" id="KW-1185">Reference proteome</keyword>
<evidence type="ECO:0000313" key="3">
    <source>
        <dbReference type="Proteomes" id="UP001286313"/>
    </source>
</evidence>
<reference evidence="2" key="1">
    <citation type="submission" date="2023-10" db="EMBL/GenBank/DDBJ databases">
        <title>Genome assemblies of two species of porcelain crab, Petrolisthes cinctipes and Petrolisthes manimaculis (Anomura: Porcellanidae).</title>
        <authorList>
            <person name="Angst P."/>
        </authorList>
    </citation>
    <scope>NUCLEOTIDE SEQUENCE</scope>
    <source>
        <strain evidence="2">PB745_01</strain>
        <tissue evidence="2">Gill</tissue>
    </source>
</reference>
<feature type="region of interest" description="Disordered" evidence="1">
    <location>
        <begin position="49"/>
        <end position="86"/>
    </location>
</feature>
<dbReference type="Proteomes" id="UP001286313">
    <property type="component" value="Unassembled WGS sequence"/>
</dbReference>
<evidence type="ECO:0000256" key="1">
    <source>
        <dbReference type="SAM" id="MobiDB-lite"/>
    </source>
</evidence>
<dbReference type="EMBL" id="JAWQEG010001631">
    <property type="protein sequence ID" value="KAK3877768.1"/>
    <property type="molecule type" value="Genomic_DNA"/>
</dbReference>
<proteinExistence type="predicted"/>
<accession>A0AAE1FNY9</accession>
<dbReference type="AlphaFoldDB" id="A0AAE1FNY9"/>
<name>A0AAE1FNY9_PETCI</name>
<protein>
    <submittedName>
        <fullName evidence="2">Uncharacterized protein</fullName>
    </submittedName>
</protein>
<evidence type="ECO:0000313" key="2">
    <source>
        <dbReference type="EMBL" id="KAK3877768.1"/>
    </source>
</evidence>
<comment type="caution">
    <text evidence="2">The sequence shown here is derived from an EMBL/GenBank/DDBJ whole genome shotgun (WGS) entry which is preliminary data.</text>
</comment>
<sequence length="86" mass="9657">MALPRGKTDTYIFCLHTLDVYPDFPTTLTQPTPANNVISTNTCQQRQLNQHLPTTSTQPTPANNINSTNTYQQRQLNQDLPPSQLS</sequence>
<organism evidence="2 3">
    <name type="scientific">Petrolisthes cinctipes</name>
    <name type="common">Flat porcelain crab</name>
    <dbReference type="NCBI Taxonomy" id="88211"/>
    <lineage>
        <taxon>Eukaryota</taxon>
        <taxon>Metazoa</taxon>
        <taxon>Ecdysozoa</taxon>
        <taxon>Arthropoda</taxon>
        <taxon>Crustacea</taxon>
        <taxon>Multicrustacea</taxon>
        <taxon>Malacostraca</taxon>
        <taxon>Eumalacostraca</taxon>
        <taxon>Eucarida</taxon>
        <taxon>Decapoda</taxon>
        <taxon>Pleocyemata</taxon>
        <taxon>Anomura</taxon>
        <taxon>Galatheoidea</taxon>
        <taxon>Porcellanidae</taxon>
        <taxon>Petrolisthes</taxon>
    </lineage>
</organism>
<gene>
    <name evidence="2" type="ORF">Pcinc_017538</name>
</gene>